<dbReference type="PANTHER" id="PTHR23289">
    <property type="entry name" value="CYTOCHROME C OXIDASE ASSEMBLY PROTEIN COX15"/>
    <property type="match status" value="1"/>
</dbReference>
<keyword evidence="14" id="KW-1185">Reference proteome</keyword>
<comment type="caution">
    <text evidence="13">The sequence shown here is derived from an EMBL/GenBank/DDBJ whole genome shotgun (WGS) entry which is preliminary data.</text>
</comment>
<dbReference type="GO" id="GO:0005743">
    <property type="term" value="C:mitochondrial inner membrane"/>
    <property type="evidence" value="ECO:0007669"/>
    <property type="project" value="TreeGrafter"/>
</dbReference>
<gene>
    <name evidence="13" type="primary">COX15_1</name>
    <name evidence="13" type="ORF">IWQ60_002348</name>
</gene>
<evidence type="ECO:0000256" key="12">
    <source>
        <dbReference type="SAM" id="Phobius"/>
    </source>
</evidence>
<evidence type="ECO:0000256" key="5">
    <source>
        <dbReference type="ARBA" id="ARBA00022989"/>
    </source>
</evidence>
<dbReference type="Proteomes" id="UP001150569">
    <property type="component" value="Unassembled WGS sequence"/>
</dbReference>
<comment type="catalytic activity">
    <reaction evidence="11">
        <text>Fe(II)-heme o + 2 A + H2O = Fe(II)-heme a + 2 AH2</text>
        <dbReference type="Rhea" id="RHEA:63388"/>
        <dbReference type="ChEBI" id="CHEBI:13193"/>
        <dbReference type="ChEBI" id="CHEBI:15377"/>
        <dbReference type="ChEBI" id="CHEBI:17499"/>
        <dbReference type="ChEBI" id="CHEBI:60530"/>
        <dbReference type="ChEBI" id="CHEBI:61715"/>
        <dbReference type="EC" id="1.17.99.9"/>
    </reaction>
    <physiologicalReaction direction="left-to-right" evidence="11">
        <dbReference type="Rhea" id="RHEA:63389"/>
    </physiologicalReaction>
</comment>
<evidence type="ECO:0000256" key="11">
    <source>
        <dbReference type="ARBA" id="ARBA00048044"/>
    </source>
</evidence>
<feature type="transmembrane region" description="Helical" evidence="12">
    <location>
        <begin position="397"/>
        <end position="416"/>
    </location>
</feature>
<evidence type="ECO:0000256" key="8">
    <source>
        <dbReference type="ARBA" id="ARBA00023133"/>
    </source>
</evidence>
<organism evidence="13 14">
    <name type="scientific">Tieghemiomyces parasiticus</name>
    <dbReference type="NCBI Taxonomy" id="78921"/>
    <lineage>
        <taxon>Eukaryota</taxon>
        <taxon>Fungi</taxon>
        <taxon>Fungi incertae sedis</taxon>
        <taxon>Zoopagomycota</taxon>
        <taxon>Kickxellomycotina</taxon>
        <taxon>Dimargaritomycetes</taxon>
        <taxon>Dimargaritales</taxon>
        <taxon>Dimargaritaceae</taxon>
        <taxon>Tieghemiomyces</taxon>
    </lineage>
</organism>
<name>A0A9W8AI54_9FUNG</name>
<feature type="transmembrane region" description="Helical" evidence="12">
    <location>
        <begin position="272"/>
        <end position="297"/>
    </location>
</feature>
<evidence type="ECO:0000256" key="1">
    <source>
        <dbReference type="ARBA" id="ARBA00001970"/>
    </source>
</evidence>
<dbReference type="GO" id="GO:0120547">
    <property type="term" value="F:heme A synthase activity"/>
    <property type="evidence" value="ECO:0007669"/>
    <property type="project" value="UniProtKB-EC"/>
</dbReference>
<proteinExistence type="inferred from homology"/>
<evidence type="ECO:0000256" key="3">
    <source>
        <dbReference type="ARBA" id="ARBA00022692"/>
    </source>
</evidence>
<dbReference type="OrthoDB" id="1726137at2759"/>
<comment type="pathway">
    <text evidence="10">Porphyrin-containing compound metabolism; heme A biosynthesis; heme A from heme O: step 1/1.</text>
</comment>
<evidence type="ECO:0000256" key="2">
    <source>
        <dbReference type="ARBA" id="ARBA00004141"/>
    </source>
</evidence>
<dbReference type="InterPro" id="IPR023754">
    <property type="entry name" value="HemeA_Synthase_type2"/>
</dbReference>
<comment type="subcellular location">
    <subcellularLocation>
        <location evidence="2">Membrane</location>
        <topology evidence="2">Multi-pass membrane protein</topology>
    </subcellularLocation>
</comment>
<dbReference type="GO" id="GO:0006784">
    <property type="term" value="P:heme A biosynthetic process"/>
    <property type="evidence" value="ECO:0007669"/>
    <property type="project" value="InterPro"/>
</dbReference>
<keyword evidence="4" id="KW-0479">Metal-binding</keyword>
<evidence type="ECO:0000256" key="10">
    <source>
        <dbReference type="ARBA" id="ARBA00044501"/>
    </source>
</evidence>
<accession>A0A9W8AI54</accession>
<comment type="cofactor">
    <cofactor evidence="1">
        <name>heme b</name>
        <dbReference type="ChEBI" id="CHEBI:60344"/>
    </cofactor>
</comment>
<dbReference type="Pfam" id="PF02628">
    <property type="entry name" value="COX15-CtaA"/>
    <property type="match status" value="1"/>
</dbReference>
<feature type="transmembrane region" description="Helical" evidence="12">
    <location>
        <begin position="428"/>
        <end position="452"/>
    </location>
</feature>
<keyword evidence="5 12" id="KW-1133">Transmembrane helix</keyword>
<evidence type="ECO:0000256" key="4">
    <source>
        <dbReference type="ARBA" id="ARBA00022723"/>
    </source>
</evidence>
<dbReference type="HAMAP" id="MF_01665">
    <property type="entry name" value="HemeA_synth_type2"/>
    <property type="match status" value="1"/>
</dbReference>
<dbReference type="GO" id="GO:0046872">
    <property type="term" value="F:metal ion binding"/>
    <property type="evidence" value="ECO:0007669"/>
    <property type="project" value="UniProtKB-KW"/>
</dbReference>
<reference evidence="13" key="1">
    <citation type="submission" date="2022-07" db="EMBL/GenBank/DDBJ databases">
        <title>Phylogenomic reconstructions and comparative analyses of Kickxellomycotina fungi.</title>
        <authorList>
            <person name="Reynolds N.K."/>
            <person name="Stajich J.E."/>
            <person name="Barry K."/>
            <person name="Grigoriev I.V."/>
            <person name="Crous P."/>
            <person name="Smith M.E."/>
        </authorList>
    </citation>
    <scope>NUCLEOTIDE SEQUENCE</scope>
    <source>
        <strain evidence="13">RSA 861</strain>
    </source>
</reference>
<feature type="transmembrane region" description="Helical" evidence="12">
    <location>
        <begin position="234"/>
        <end position="252"/>
    </location>
</feature>
<feature type="transmembrane region" description="Helical" evidence="12">
    <location>
        <begin position="329"/>
        <end position="352"/>
    </location>
</feature>
<evidence type="ECO:0000256" key="6">
    <source>
        <dbReference type="ARBA" id="ARBA00023002"/>
    </source>
</evidence>
<dbReference type="EMBL" id="JANBPT010000088">
    <property type="protein sequence ID" value="KAJ1928090.1"/>
    <property type="molecule type" value="Genomic_DNA"/>
</dbReference>
<evidence type="ECO:0000256" key="7">
    <source>
        <dbReference type="ARBA" id="ARBA00023004"/>
    </source>
</evidence>
<evidence type="ECO:0000256" key="9">
    <source>
        <dbReference type="ARBA" id="ARBA00023136"/>
    </source>
</evidence>
<sequence>MLTLPCTRIAPRMRPTRGPCGLISRSLSLGRSRLATSPIASPATLSPQIRRWTGSLDPLRPAVSVRPALSFTSRLGGLPRCLSTATDATTAAPVAPTAAAVDPNSGTHGQAEPTTRKAVGYWLLASAASVFGIVVWGGVTRLTESGLSIVEWNLIRGMKPPTSEAEWIEEFEKYKQFPEYKQLNQHMTLEEFKFIFFMEWGHRIWGRLIGLTFILPGAYFAYKGWMSPAISKRVAIIAGLICFQGVLGWYMVKSGLDQALLEKPGAVPRVSQYRLAAHLGSAFLIYTGMVATGLSVLRQNSLRAGRLASLAPLLNSAQLNRLRGSTHGLAMLVFITAISGAFVAGLDAGLLYNTFPLMGGRLVPPTEELWDPHFASDPATRSGMLKNVFENPTTVQFNHRVLAVTTFTAITAVYLASRRLALPKSVRVTLHSLMGLAVVQVSLGISTLIYLVPTELAAAHQAGSLSLLTATLCLMNFLKRVPK</sequence>
<protein>
    <submittedName>
        <fullName evidence="13">Cytochrome c oxidase assembly protein cox15</fullName>
    </submittedName>
</protein>
<feature type="transmembrane region" description="Helical" evidence="12">
    <location>
        <begin position="458"/>
        <end position="478"/>
    </location>
</feature>
<keyword evidence="9 12" id="KW-0472">Membrane</keyword>
<evidence type="ECO:0000313" key="14">
    <source>
        <dbReference type="Proteomes" id="UP001150569"/>
    </source>
</evidence>
<keyword evidence="3 12" id="KW-0812">Transmembrane</keyword>
<dbReference type="PANTHER" id="PTHR23289:SF2">
    <property type="entry name" value="CYTOCHROME C OXIDASE ASSEMBLY PROTEIN COX15 HOMOLOG"/>
    <property type="match status" value="1"/>
</dbReference>
<evidence type="ECO:0000313" key="13">
    <source>
        <dbReference type="EMBL" id="KAJ1928090.1"/>
    </source>
</evidence>
<dbReference type="GO" id="GO:0016653">
    <property type="term" value="F:oxidoreductase activity, acting on NAD(P)H, heme protein as acceptor"/>
    <property type="evidence" value="ECO:0007669"/>
    <property type="project" value="TreeGrafter"/>
</dbReference>
<feature type="transmembrane region" description="Helical" evidence="12">
    <location>
        <begin position="119"/>
        <end position="139"/>
    </location>
</feature>
<dbReference type="AlphaFoldDB" id="A0A9W8AI54"/>
<feature type="transmembrane region" description="Helical" evidence="12">
    <location>
        <begin position="204"/>
        <end position="222"/>
    </location>
</feature>
<keyword evidence="6" id="KW-0560">Oxidoreductase</keyword>
<dbReference type="InterPro" id="IPR003780">
    <property type="entry name" value="COX15/CtaA_fam"/>
</dbReference>
<keyword evidence="8" id="KW-0350">Heme biosynthesis</keyword>
<keyword evidence="7" id="KW-0408">Iron</keyword>